<dbReference type="CDD" id="cd07833">
    <property type="entry name" value="STKc_CDKL"/>
    <property type="match status" value="1"/>
</dbReference>
<dbReference type="InParanoid" id="A0A2R5GFN0"/>
<dbReference type="EMBL" id="BEYU01000031">
    <property type="protein sequence ID" value="GBG27453.1"/>
    <property type="molecule type" value="Genomic_DNA"/>
</dbReference>
<dbReference type="InterPro" id="IPR011009">
    <property type="entry name" value="Kinase-like_dom_sf"/>
</dbReference>
<evidence type="ECO:0000256" key="1">
    <source>
        <dbReference type="ARBA" id="ARBA00022527"/>
    </source>
</evidence>
<dbReference type="SMART" id="SM00220">
    <property type="entry name" value="S_TKc"/>
    <property type="match status" value="1"/>
</dbReference>
<feature type="compositionally biased region" description="Basic and acidic residues" evidence="7">
    <location>
        <begin position="595"/>
        <end position="607"/>
    </location>
</feature>
<name>A0A2R5GFN0_9STRA</name>
<feature type="region of interest" description="Disordered" evidence="7">
    <location>
        <begin position="1"/>
        <end position="30"/>
    </location>
</feature>
<keyword evidence="1" id="KW-0723">Serine/threonine-protein kinase</keyword>
<dbReference type="Gene3D" id="2.40.50.770">
    <property type="entry name" value="RecQ-mediated genome instability protein Rmi1, C-terminal domain"/>
    <property type="match status" value="1"/>
</dbReference>
<keyword evidence="5 6" id="KW-0067">ATP-binding</keyword>
<dbReference type="Pfam" id="PF00069">
    <property type="entry name" value="Pkinase"/>
    <property type="match status" value="1"/>
</dbReference>
<keyword evidence="4 9" id="KW-0418">Kinase</keyword>
<feature type="compositionally biased region" description="Basic residues" evidence="7">
    <location>
        <begin position="730"/>
        <end position="744"/>
    </location>
</feature>
<dbReference type="InterPro" id="IPR013894">
    <property type="entry name" value="RMI1_OB"/>
</dbReference>
<dbReference type="PANTHER" id="PTHR24055">
    <property type="entry name" value="MITOGEN-ACTIVATED PROTEIN KINASE"/>
    <property type="match status" value="1"/>
</dbReference>
<keyword evidence="3 6" id="KW-0547">Nucleotide-binding</keyword>
<dbReference type="Proteomes" id="UP000241890">
    <property type="component" value="Unassembled WGS sequence"/>
</dbReference>
<dbReference type="FunFam" id="1.10.510.10:FF:000624">
    <property type="entry name" value="Mitogen-activated protein kinase"/>
    <property type="match status" value="1"/>
</dbReference>
<feature type="compositionally biased region" description="Gly residues" evidence="7">
    <location>
        <begin position="701"/>
        <end position="710"/>
    </location>
</feature>
<dbReference type="Gene3D" id="1.10.510.10">
    <property type="entry name" value="Transferase(Phosphotransferase) domain 1"/>
    <property type="match status" value="1"/>
</dbReference>
<dbReference type="AlphaFoldDB" id="A0A2R5GFN0"/>
<dbReference type="PROSITE" id="PS00108">
    <property type="entry name" value="PROTEIN_KINASE_ST"/>
    <property type="match status" value="1"/>
</dbReference>
<dbReference type="SMART" id="SM01161">
    <property type="entry name" value="DUF1767"/>
    <property type="match status" value="1"/>
</dbReference>
<feature type="region of interest" description="Disordered" evidence="7">
    <location>
        <begin position="144"/>
        <end position="176"/>
    </location>
</feature>
<evidence type="ECO:0000256" key="5">
    <source>
        <dbReference type="ARBA" id="ARBA00022840"/>
    </source>
</evidence>
<dbReference type="InterPro" id="IPR000719">
    <property type="entry name" value="Prot_kinase_dom"/>
</dbReference>
<dbReference type="GO" id="GO:0005524">
    <property type="term" value="F:ATP binding"/>
    <property type="evidence" value="ECO:0007669"/>
    <property type="project" value="UniProtKB-UniRule"/>
</dbReference>
<dbReference type="Gene3D" id="3.30.200.20">
    <property type="entry name" value="Phosphorylase Kinase, domain 1"/>
    <property type="match status" value="1"/>
</dbReference>
<dbReference type="InterPro" id="IPR008271">
    <property type="entry name" value="Ser/Thr_kinase_AS"/>
</dbReference>
<dbReference type="Pfam" id="PF08585">
    <property type="entry name" value="RMI1_N_C"/>
    <property type="match status" value="1"/>
</dbReference>
<evidence type="ECO:0000256" key="4">
    <source>
        <dbReference type="ARBA" id="ARBA00022777"/>
    </source>
</evidence>
<evidence type="ECO:0000256" key="7">
    <source>
        <dbReference type="SAM" id="MobiDB-lite"/>
    </source>
</evidence>
<feature type="domain" description="Protein kinase" evidence="8">
    <location>
        <begin position="253"/>
        <end position="537"/>
    </location>
</feature>
<dbReference type="SUPFAM" id="SSF56112">
    <property type="entry name" value="Protein kinase-like (PK-like)"/>
    <property type="match status" value="1"/>
</dbReference>
<feature type="compositionally biased region" description="Basic and acidic residues" evidence="7">
    <location>
        <begin position="679"/>
        <end position="697"/>
    </location>
</feature>
<gene>
    <name evidence="9" type="ORF">FCC1311_036742</name>
</gene>
<feature type="compositionally biased region" description="Low complexity" evidence="7">
    <location>
        <begin position="562"/>
        <end position="581"/>
    </location>
</feature>
<feature type="compositionally biased region" description="Low complexity" evidence="7">
    <location>
        <begin position="745"/>
        <end position="778"/>
    </location>
</feature>
<keyword evidence="2" id="KW-0808">Transferase</keyword>
<dbReference type="InterPro" id="IPR017441">
    <property type="entry name" value="Protein_kinase_ATP_BS"/>
</dbReference>
<dbReference type="InterPro" id="IPR042470">
    <property type="entry name" value="RMI1_N_C_sf"/>
</dbReference>
<proteinExistence type="predicted"/>
<feature type="binding site" evidence="6">
    <location>
        <position position="283"/>
    </location>
    <ligand>
        <name>ATP</name>
        <dbReference type="ChEBI" id="CHEBI:30616"/>
    </ligand>
</feature>
<dbReference type="PROSITE" id="PS00107">
    <property type="entry name" value="PROTEIN_KINASE_ATP"/>
    <property type="match status" value="1"/>
</dbReference>
<evidence type="ECO:0000313" key="10">
    <source>
        <dbReference type="Proteomes" id="UP000241890"/>
    </source>
</evidence>
<keyword evidence="10" id="KW-1185">Reference proteome</keyword>
<feature type="compositionally biased region" description="Low complexity" evidence="7">
    <location>
        <begin position="614"/>
        <end position="623"/>
    </location>
</feature>
<evidence type="ECO:0000256" key="6">
    <source>
        <dbReference type="PROSITE-ProRule" id="PRU10141"/>
    </source>
</evidence>
<organism evidence="9 10">
    <name type="scientific">Hondaea fermentalgiana</name>
    <dbReference type="NCBI Taxonomy" id="2315210"/>
    <lineage>
        <taxon>Eukaryota</taxon>
        <taxon>Sar</taxon>
        <taxon>Stramenopiles</taxon>
        <taxon>Bigyra</taxon>
        <taxon>Labyrinthulomycetes</taxon>
        <taxon>Thraustochytrida</taxon>
        <taxon>Thraustochytriidae</taxon>
        <taxon>Hondaea</taxon>
    </lineage>
</organism>
<feature type="region of interest" description="Disordered" evidence="7">
    <location>
        <begin position="561"/>
        <end position="778"/>
    </location>
</feature>
<sequence length="843" mass="94819">MSADVIMLVDDEEEEEKEKEAGRGDGNSVCSVDLLDNGAANRSRHAGSGATNGAAHGAAAAKDIDGSCGLALRSRWVEASSFRGEDAVLDRLLDADLRVASNGSTMPKNVSDLHDVTLGGSILLQIVSASDVARSKRVLDKNKLAVEENEHDEGDEGAGPNSRNNGNARSEPASKRLLKLDLTDGKTRVVGIEHQRIEALRGYPGEKLLISKHNDAKDRPALSNRRSCQCLFRESPLWHVQKNRGWRTKMNKYEVQGIVGEGAYGVVLKCRNKETSEVVAIKKFKEGEDDEIVRKTTLREVKILRMLKHPNIVDLREAFRRKGKLYLVFEYVHNNLLEVLEERPNGLDEELVRRYIFQLCMAIFWCHSNNVIHRDIKPENLLVNRDHTLKLCDFGFARTIKSSSQALTDYVSTRWYRAPELLLGCTQYDWSVDYWSIGCIMGELTDGQPMYPGESEVDQLYIIQRILGPLTPAQNELFLRNPRFAGLKFPSMHNPETLQRKYMGKLGKQAMSFMTSLMRMDPRERLQGRAALEHPYFEGLKSEFAAMYAALGLDASSVRGEAPNAAGPAAAQADRPPTGGRSELRSRGRRGRDGRRREQRSERSERKQSKRHGGSQQQQQQQHGGSGSSSVEEEKEAEYGGGNPVHSGRGEGHGRKRDSRSRRSHRGESAGSQSSVGGDFDRRTHERRRDSAHESHHAGSSSGGGGGGNSGRRSKKKQRAEINSYENQSYHHHHQHHNYHHHHSQQQQQPQQPQQQQQQQQLQQQQLQQQQQQQQHGYFQHPFQQAFPEFNPPTERYLPQLHSSGTIVQESKVEVPFGKLNMHVHGGRELSSSAAFPMAFRHK</sequence>
<evidence type="ECO:0000256" key="2">
    <source>
        <dbReference type="ARBA" id="ARBA00022679"/>
    </source>
</evidence>
<accession>A0A2R5GFN0</accession>
<dbReference type="InterPro" id="IPR050117">
    <property type="entry name" value="MAPK"/>
</dbReference>
<feature type="compositionally biased region" description="Basic residues" evidence="7">
    <location>
        <begin position="654"/>
        <end position="665"/>
    </location>
</feature>
<evidence type="ECO:0000256" key="3">
    <source>
        <dbReference type="ARBA" id="ARBA00022741"/>
    </source>
</evidence>
<reference evidence="9 10" key="1">
    <citation type="submission" date="2017-12" db="EMBL/GenBank/DDBJ databases">
        <title>Sequencing, de novo assembly and annotation of complete genome of a new Thraustochytrid species, strain FCC1311.</title>
        <authorList>
            <person name="Sedici K."/>
            <person name="Godart F."/>
            <person name="Aiese Cigliano R."/>
            <person name="Sanseverino W."/>
            <person name="Barakat M."/>
            <person name="Ortet P."/>
            <person name="Marechal E."/>
            <person name="Cagnac O."/>
            <person name="Amato A."/>
        </authorList>
    </citation>
    <scope>NUCLEOTIDE SEQUENCE [LARGE SCALE GENOMIC DNA]</scope>
</reference>
<dbReference type="PROSITE" id="PS50011">
    <property type="entry name" value="PROTEIN_KINASE_DOM"/>
    <property type="match status" value="1"/>
</dbReference>
<dbReference type="OrthoDB" id="548217at2759"/>
<protein>
    <submittedName>
        <fullName evidence="9">Cyclin-dependent kinase-like 5</fullName>
    </submittedName>
</protein>
<evidence type="ECO:0000259" key="8">
    <source>
        <dbReference type="PROSITE" id="PS50011"/>
    </source>
</evidence>
<dbReference type="GO" id="GO:0004674">
    <property type="term" value="F:protein serine/threonine kinase activity"/>
    <property type="evidence" value="ECO:0007669"/>
    <property type="project" value="UniProtKB-KW"/>
</dbReference>
<evidence type="ECO:0000313" key="9">
    <source>
        <dbReference type="EMBL" id="GBG27453.1"/>
    </source>
</evidence>
<dbReference type="FunFam" id="3.30.200.20:FF:000171">
    <property type="entry name" value="Putative cyclin-dependent kinase-like 5"/>
    <property type="match status" value="1"/>
</dbReference>
<comment type="caution">
    <text evidence="9">The sequence shown here is derived from an EMBL/GenBank/DDBJ whole genome shotgun (WGS) entry which is preliminary data.</text>
</comment>